<keyword evidence="1 3" id="KW-0808">Transferase</keyword>
<comment type="caution">
    <text evidence="3">The sequence shown here is derived from an EMBL/GenBank/DDBJ whole genome shotgun (WGS) entry which is preliminary data.</text>
</comment>
<dbReference type="AlphaFoldDB" id="A0A4R7C8R0"/>
<dbReference type="EMBL" id="SNZR01000011">
    <property type="protein sequence ID" value="TDR95044.1"/>
    <property type="molecule type" value="Genomic_DNA"/>
</dbReference>
<dbReference type="Proteomes" id="UP000295122">
    <property type="component" value="Unassembled WGS sequence"/>
</dbReference>
<dbReference type="RefSeq" id="WP_133769885.1">
    <property type="nucleotide sequence ID" value="NZ_SNZR01000011.1"/>
</dbReference>
<sequence length="348" mass="37647">MSGMSRRIIVDQTNLRGHVTGIERVALELFGPQALAPHRVELVRSRGLLSMMLKQHLGLPARGLADRRALFVFPGFPPGPLAVALGDRCLIYVHDTFLLTRPEDLSWKARLYMAPSFRFAVRRGRRFLVNSETTATELRAFTRAGAAIDLLRPKAGDVFGLVDLPPPSVPLPGETLRLLAIGTIEPRKNYPAAIAIVEALNARGIPARLDIVGRIGWGEHAFLRDPPPHIGLHHGVDDAGMRRIVESSHLLLSTSKAEGLGLPLLEVQHGGLPVVAPRGAVFEEVLAGSGLHVDPLAAADAAEAIARFAFEPGRLAEASRASRANVARWTGLADQDAARFRASLEEPE</sequence>
<proteinExistence type="predicted"/>
<dbReference type="PANTHER" id="PTHR46401:SF2">
    <property type="entry name" value="GLYCOSYLTRANSFERASE WBBK-RELATED"/>
    <property type="match status" value="1"/>
</dbReference>
<keyword evidence="4" id="KW-1185">Reference proteome</keyword>
<evidence type="ECO:0000256" key="1">
    <source>
        <dbReference type="ARBA" id="ARBA00022679"/>
    </source>
</evidence>
<reference evidence="3 4" key="1">
    <citation type="submission" date="2019-03" db="EMBL/GenBank/DDBJ databases">
        <title>Genomic Encyclopedia of Type Strains, Phase IV (KMG-IV): sequencing the most valuable type-strain genomes for metagenomic binning, comparative biology and taxonomic classification.</title>
        <authorList>
            <person name="Goeker M."/>
        </authorList>
    </citation>
    <scope>NUCLEOTIDE SEQUENCE [LARGE SCALE GENOMIC DNA]</scope>
    <source>
        <strain evidence="3 4">DSM 25903</strain>
    </source>
</reference>
<dbReference type="Gene3D" id="3.40.50.2000">
    <property type="entry name" value="Glycogen Phosphorylase B"/>
    <property type="match status" value="1"/>
</dbReference>
<gene>
    <name evidence="3" type="ORF">EV668_2336</name>
</gene>
<name>A0A4R7C8R0_9HYPH</name>
<evidence type="ECO:0000313" key="4">
    <source>
        <dbReference type="Proteomes" id="UP000295122"/>
    </source>
</evidence>
<feature type="domain" description="Glycosyl transferase family 1" evidence="2">
    <location>
        <begin position="171"/>
        <end position="312"/>
    </location>
</feature>
<organism evidence="3 4">
    <name type="scientific">Enterovirga rhinocerotis</name>
    <dbReference type="NCBI Taxonomy" id="1339210"/>
    <lineage>
        <taxon>Bacteria</taxon>
        <taxon>Pseudomonadati</taxon>
        <taxon>Pseudomonadota</taxon>
        <taxon>Alphaproteobacteria</taxon>
        <taxon>Hyphomicrobiales</taxon>
        <taxon>Methylobacteriaceae</taxon>
        <taxon>Enterovirga</taxon>
    </lineage>
</organism>
<dbReference type="OrthoDB" id="9790710at2"/>
<evidence type="ECO:0000313" key="3">
    <source>
        <dbReference type="EMBL" id="TDR95044.1"/>
    </source>
</evidence>
<dbReference type="GO" id="GO:0016757">
    <property type="term" value="F:glycosyltransferase activity"/>
    <property type="evidence" value="ECO:0007669"/>
    <property type="project" value="InterPro"/>
</dbReference>
<dbReference type="InterPro" id="IPR001296">
    <property type="entry name" value="Glyco_trans_1"/>
</dbReference>
<protein>
    <submittedName>
        <fullName evidence="3">Glycosyltransferase involved in cell wall biosynthesis</fullName>
    </submittedName>
</protein>
<dbReference type="Pfam" id="PF00534">
    <property type="entry name" value="Glycos_transf_1"/>
    <property type="match status" value="1"/>
</dbReference>
<accession>A0A4R7C8R0</accession>
<dbReference type="PANTHER" id="PTHR46401">
    <property type="entry name" value="GLYCOSYLTRANSFERASE WBBK-RELATED"/>
    <property type="match status" value="1"/>
</dbReference>
<dbReference type="SUPFAM" id="SSF53756">
    <property type="entry name" value="UDP-Glycosyltransferase/glycogen phosphorylase"/>
    <property type="match status" value="1"/>
</dbReference>
<evidence type="ECO:0000259" key="2">
    <source>
        <dbReference type="Pfam" id="PF00534"/>
    </source>
</evidence>